<evidence type="ECO:0000313" key="1">
    <source>
        <dbReference type="EMBL" id="GAA6411749.1"/>
    </source>
</evidence>
<comment type="caution">
    <text evidence="1">The sequence shown here is derived from an EMBL/GenBank/DDBJ whole genome shotgun (WGS) entry which is preliminary data.</text>
</comment>
<gene>
    <name evidence="1" type="ORF">K040078D81_58660</name>
</gene>
<dbReference type="Proteomes" id="UP001600943">
    <property type="component" value="Unassembled WGS sequence"/>
</dbReference>
<keyword evidence="2" id="KW-1185">Reference proteome</keyword>
<protein>
    <submittedName>
        <fullName evidence="1">Uncharacterized protein</fullName>
    </submittedName>
</protein>
<evidence type="ECO:0000313" key="2">
    <source>
        <dbReference type="Proteomes" id="UP001600943"/>
    </source>
</evidence>
<organism evidence="1 2">
    <name type="scientific">Blautia hominis</name>
    <dbReference type="NCBI Taxonomy" id="2025493"/>
    <lineage>
        <taxon>Bacteria</taxon>
        <taxon>Bacillati</taxon>
        <taxon>Bacillota</taxon>
        <taxon>Clostridia</taxon>
        <taxon>Lachnospirales</taxon>
        <taxon>Lachnospiraceae</taxon>
        <taxon>Blautia</taxon>
    </lineage>
</organism>
<reference evidence="1 2" key="1">
    <citation type="submission" date="2024-04" db="EMBL/GenBank/DDBJ databases">
        <title>Defined microbial consortia suppress multidrug-resistant proinflammatory Enterobacteriaceae via ecological control.</title>
        <authorList>
            <person name="Furuichi M."/>
            <person name="Kawaguchi T."/>
            <person name="Pust M."/>
            <person name="Yasuma K."/>
            <person name="Plichta D."/>
            <person name="Hasegawa N."/>
            <person name="Ohya T."/>
            <person name="Bhattarai S."/>
            <person name="Sasajima S."/>
            <person name="Aoto Y."/>
            <person name="Tuganbaev T."/>
            <person name="Yaginuma M."/>
            <person name="Ueda M."/>
            <person name="Okahashi N."/>
            <person name="Amafuji K."/>
            <person name="Kiridooshi Y."/>
            <person name="Sugita K."/>
            <person name="Strazar M."/>
            <person name="Skelly A."/>
            <person name="Suda W."/>
            <person name="Hattori M."/>
            <person name="Nakamoto N."/>
            <person name="Caballero S."/>
            <person name="Norman J."/>
            <person name="Olle B."/>
            <person name="Tanoue T."/>
            <person name="Arita M."/>
            <person name="Bucci V."/>
            <person name="Atarashi K."/>
            <person name="Xavier R."/>
            <person name="Honda K."/>
        </authorList>
    </citation>
    <scope>NUCLEOTIDE SEQUENCE [LARGE SCALE GENOMIC DNA]</scope>
    <source>
        <strain evidence="2">k04-0078-D8-1</strain>
    </source>
</reference>
<proteinExistence type="predicted"/>
<accession>A0ABQ0BJY3</accession>
<sequence>MSYKPEYLAPDGMKLPYKAMHSGLSISTYIDSETGQQTKAGLFFIVKLASVRKSRNRELFLQRKE</sequence>
<name>A0ABQ0BJY3_9FIRM</name>
<dbReference type="EMBL" id="BAABYW010000002">
    <property type="protein sequence ID" value="GAA6411749.1"/>
    <property type="molecule type" value="Genomic_DNA"/>
</dbReference>